<dbReference type="InterPro" id="IPR050319">
    <property type="entry name" value="ABC_transp_ATP-bind"/>
</dbReference>
<evidence type="ECO:0000256" key="2">
    <source>
        <dbReference type="ARBA" id="ARBA00005417"/>
    </source>
</evidence>
<keyword evidence="8" id="KW-1185">Reference proteome</keyword>
<dbReference type="SUPFAM" id="SSF52540">
    <property type="entry name" value="P-loop containing nucleoside triphosphate hydrolases"/>
    <property type="match status" value="2"/>
</dbReference>
<dbReference type="InterPro" id="IPR003593">
    <property type="entry name" value="AAA+_ATPase"/>
</dbReference>
<comment type="caution">
    <text evidence="7">The sequence shown here is derived from an EMBL/GenBank/DDBJ whole genome shotgun (WGS) entry which is preliminary data.</text>
</comment>
<dbReference type="InterPro" id="IPR017871">
    <property type="entry name" value="ABC_transporter-like_CS"/>
</dbReference>
<evidence type="ECO:0000256" key="3">
    <source>
        <dbReference type="ARBA" id="ARBA00022448"/>
    </source>
</evidence>
<comment type="similarity">
    <text evidence="2">Belongs to the ABC transporter superfamily.</text>
</comment>
<dbReference type="InterPro" id="IPR013563">
    <property type="entry name" value="Oligopep_ABC_C"/>
</dbReference>
<dbReference type="Pfam" id="PF08352">
    <property type="entry name" value="oligo_HPY"/>
    <property type="match status" value="1"/>
</dbReference>
<keyword evidence="3" id="KW-0813">Transport</keyword>
<feature type="domain" description="ABC transporter" evidence="6">
    <location>
        <begin position="278"/>
        <end position="518"/>
    </location>
</feature>
<protein>
    <submittedName>
        <fullName evidence="7">ABC transporter</fullName>
    </submittedName>
</protein>
<evidence type="ECO:0000313" key="7">
    <source>
        <dbReference type="EMBL" id="PDS53058.1"/>
    </source>
</evidence>
<name>A0ABX4JGD9_9HYPH</name>
<dbReference type="PANTHER" id="PTHR43776">
    <property type="entry name" value="TRANSPORT ATP-BINDING PROTEIN"/>
    <property type="match status" value="1"/>
</dbReference>
<keyword evidence="4" id="KW-0547">Nucleotide-binding</keyword>
<reference evidence="7 8" key="1">
    <citation type="submission" date="2017-09" db="EMBL/GenBank/DDBJ databases">
        <title>Comparative genomics of rhizobia isolated from Phaseolus vulgaris in China.</title>
        <authorList>
            <person name="Tong W."/>
        </authorList>
    </citation>
    <scope>NUCLEOTIDE SEQUENCE [LARGE SCALE GENOMIC DNA]</scope>
    <source>
        <strain evidence="7 8">Y27</strain>
    </source>
</reference>
<gene>
    <name evidence="7" type="ORF">CO662_05955</name>
</gene>
<sequence>MPELLSVRNLKIEATSYPPGEPPKRVTIVDGVSFDLQKGKVLGLIGESGAGKSTIGLSALAYGRGGAEITGGEVLLDGANILALGKNGIRQIRGARVCYVAQSAAAAFNPAHRLGDQVIEASVKHGLMTKDEARKRALYLFGVLGLPNPQTFGERFPHQVSGGQLQRAMTAMALCSNPELIVFDEPTTALDVTTQIDVLAAIKHAIEETHTAALYITHDLAVVAQISDDIMVLRYGKQVEYGSVEQIIEAPREDYTRALVNVRQAYREEAADQSTALLKVENVSAEYSNGFKVLHDVSLHVPKGQTLAVVGESGSGKSTLARVITGLLPPSSGRIVFDGKPLMPGLKSRPNDDLRRIQLIYQMADTAMNPRQTVRDIIGRPLTFYYGLRGAEKTARVKELLDQIEMGKGFVDRYPAELSGGQKQRVAIARALAAKPELILCDEPTSALDPLVADGILKLLLRLQEEEQLSYVFITHDIAIVRAIADSVAVMHRGKLVRFGPKSTALSPPFDDYTDLLLKSVPEMEIGWLERVLATRRMESAGN</sequence>
<dbReference type="Proteomes" id="UP000219972">
    <property type="component" value="Unassembled WGS sequence"/>
</dbReference>
<evidence type="ECO:0000313" key="8">
    <source>
        <dbReference type="Proteomes" id="UP000219972"/>
    </source>
</evidence>
<proteinExistence type="inferred from homology"/>
<evidence type="ECO:0000256" key="1">
    <source>
        <dbReference type="ARBA" id="ARBA00004417"/>
    </source>
</evidence>
<keyword evidence="5" id="KW-0067">ATP-binding</keyword>
<dbReference type="PROSITE" id="PS50893">
    <property type="entry name" value="ABC_TRANSPORTER_2"/>
    <property type="match status" value="2"/>
</dbReference>
<feature type="domain" description="ABC transporter" evidence="6">
    <location>
        <begin position="7"/>
        <end position="260"/>
    </location>
</feature>
<evidence type="ECO:0000256" key="4">
    <source>
        <dbReference type="ARBA" id="ARBA00022741"/>
    </source>
</evidence>
<dbReference type="InterPro" id="IPR027417">
    <property type="entry name" value="P-loop_NTPase"/>
</dbReference>
<dbReference type="PROSITE" id="PS00211">
    <property type="entry name" value="ABC_TRANSPORTER_1"/>
    <property type="match status" value="1"/>
</dbReference>
<dbReference type="RefSeq" id="WP_097542542.1">
    <property type="nucleotide sequence ID" value="NZ_NWSK01000002.1"/>
</dbReference>
<evidence type="ECO:0000256" key="5">
    <source>
        <dbReference type="ARBA" id="ARBA00022840"/>
    </source>
</evidence>
<dbReference type="CDD" id="cd03257">
    <property type="entry name" value="ABC_NikE_OppD_transporters"/>
    <property type="match status" value="2"/>
</dbReference>
<dbReference type="InterPro" id="IPR003439">
    <property type="entry name" value="ABC_transporter-like_ATP-bd"/>
</dbReference>
<organism evidence="7 8">
    <name type="scientific">Rhizobium anhuiense</name>
    <dbReference type="NCBI Taxonomy" id="1184720"/>
    <lineage>
        <taxon>Bacteria</taxon>
        <taxon>Pseudomonadati</taxon>
        <taxon>Pseudomonadota</taxon>
        <taxon>Alphaproteobacteria</taxon>
        <taxon>Hyphomicrobiales</taxon>
        <taxon>Rhizobiaceae</taxon>
        <taxon>Rhizobium/Agrobacterium group</taxon>
        <taxon>Rhizobium</taxon>
    </lineage>
</organism>
<dbReference type="EMBL" id="NWSL01000002">
    <property type="protein sequence ID" value="PDS53058.1"/>
    <property type="molecule type" value="Genomic_DNA"/>
</dbReference>
<dbReference type="Gene3D" id="3.40.50.300">
    <property type="entry name" value="P-loop containing nucleotide triphosphate hydrolases"/>
    <property type="match status" value="2"/>
</dbReference>
<comment type="subcellular location">
    <subcellularLocation>
        <location evidence="1">Cell inner membrane</location>
        <topology evidence="1">Peripheral membrane protein</topology>
    </subcellularLocation>
</comment>
<dbReference type="Pfam" id="PF00005">
    <property type="entry name" value="ABC_tran"/>
    <property type="match status" value="2"/>
</dbReference>
<accession>A0ABX4JGD9</accession>
<evidence type="ECO:0000259" key="6">
    <source>
        <dbReference type="PROSITE" id="PS50893"/>
    </source>
</evidence>
<dbReference type="SMART" id="SM00382">
    <property type="entry name" value="AAA"/>
    <property type="match status" value="2"/>
</dbReference>